<keyword evidence="7" id="KW-1185">Reference proteome</keyword>
<dbReference type="EMBL" id="BJVJ01000003">
    <property type="protein sequence ID" value="GEL21535.1"/>
    <property type="molecule type" value="Genomic_DNA"/>
</dbReference>
<evidence type="ECO:0000313" key="7">
    <source>
        <dbReference type="Proteomes" id="UP000321685"/>
    </source>
</evidence>
<dbReference type="Proteomes" id="UP000321685">
    <property type="component" value="Unassembled WGS sequence"/>
</dbReference>
<evidence type="ECO:0000259" key="5">
    <source>
        <dbReference type="PROSITE" id="PS50977"/>
    </source>
</evidence>
<dbReference type="Gene3D" id="1.10.357.10">
    <property type="entry name" value="Tetracycline Repressor, domain 2"/>
    <property type="match status" value="1"/>
</dbReference>
<keyword evidence="3" id="KW-0804">Transcription</keyword>
<dbReference type="SUPFAM" id="SSF46689">
    <property type="entry name" value="Homeodomain-like"/>
    <property type="match status" value="1"/>
</dbReference>
<reference evidence="6 7" key="1">
    <citation type="submission" date="2019-07" db="EMBL/GenBank/DDBJ databases">
        <title>Whole genome shotgun sequence of Pseudonocardia sulfidoxydans NBRC 16205.</title>
        <authorList>
            <person name="Hosoyama A."/>
            <person name="Uohara A."/>
            <person name="Ohji S."/>
            <person name="Ichikawa N."/>
        </authorList>
    </citation>
    <scope>NUCLEOTIDE SEQUENCE [LARGE SCALE GENOMIC DNA]</scope>
    <source>
        <strain evidence="6 7">NBRC 16205</strain>
    </source>
</reference>
<sequence>MATRSYNSALRDEQARRTRATVLDAAIRCFERDGYAATTMKAIAAEAGVSAQTVFTQGAKPALLLAAVDRGFTGDDEDVPLLGRDAFREFIAEQNRPRKLAMLRELAVGYYSGAPTMLRVFRNAAGGDAELAAAWEEYERRRYQDIRAITESFAPMLRLDVDRATDIYWSLAGLELADSLIRLRGWTVEEYADWMADAVERLLLESL</sequence>
<dbReference type="PANTHER" id="PTHR30055:SF234">
    <property type="entry name" value="HTH-TYPE TRANSCRIPTIONAL REGULATOR BETI"/>
    <property type="match status" value="1"/>
</dbReference>
<name>A0A511D9P6_9PSEU</name>
<dbReference type="InterPro" id="IPR050109">
    <property type="entry name" value="HTH-type_TetR-like_transc_reg"/>
</dbReference>
<dbReference type="PROSITE" id="PS50977">
    <property type="entry name" value="HTH_TETR_2"/>
    <property type="match status" value="1"/>
</dbReference>
<organism evidence="6 7">
    <name type="scientific">Pseudonocardia sulfidoxydans NBRC 16205</name>
    <dbReference type="NCBI Taxonomy" id="1223511"/>
    <lineage>
        <taxon>Bacteria</taxon>
        <taxon>Bacillati</taxon>
        <taxon>Actinomycetota</taxon>
        <taxon>Actinomycetes</taxon>
        <taxon>Pseudonocardiales</taxon>
        <taxon>Pseudonocardiaceae</taxon>
        <taxon>Pseudonocardia</taxon>
    </lineage>
</organism>
<dbReference type="GO" id="GO:0003700">
    <property type="term" value="F:DNA-binding transcription factor activity"/>
    <property type="evidence" value="ECO:0007669"/>
    <property type="project" value="TreeGrafter"/>
</dbReference>
<gene>
    <name evidence="6" type="ORF">PSU4_04890</name>
</gene>
<keyword evidence="1" id="KW-0805">Transcription regulation</keyword>
<dbReference type="AlphaFoldDB" id="A0A511D9P6"/>
<evidence type="ECO:0000256" key="4">
    <source>
        <dbReference type="PROSITE-ProRule" id="PRU00335"/>
    </source>
</evidence>
<comment type="caution">
    <text evidence="6">The sequence shown here is derived from an EMBL/GenBank/DDBJ whole genome shotgun (WGS) entry which is preliminary data.</text>
</comment>
<proteinExistence type="predicted"/>
<dbReference type="InterPro" id="IPR001647">
    <property type="entry name" value="HTH_TetR"/>
</dbReference>
<dbReference type="Pfam" id="PF00440">
    <property type="entry name" value="TetR_N"/>
    <property type="match status" value="1"/>
</dbReference>
<dbReference type="InterPro" id="IPR009057">
    <property type="entry name" value="Homeodomain-like_sf"/>
</dbReference>
<dbReference type="RefSeq" id="WP_186816701.1">
    <property type="nucleotide sequence ID" value="NZ_BJVJ01000003.1"/>
</dbReference>
<dbReference type="PANTHER" id="PTHR30055">
    <property type="entry name" value="HTH-TYPE TRANSCRIPTIONAL REGULATOR RUTR"/>
    <property type="match status" value="1"/>
</dbReference>
<accession>A0A511D9P6</accession>
<dbReference type="GO" id="GO:0000976">
    <property type="term" value="F:transcription cis-regulatory region binding"/>
    <property type="evidence" value="ECO:0007669"/>
    <property type="project" value="TreeGrafter"/>
</dbReference>
<evidence type="ECO:0000313" key="6">
    <source>
        <dbReference type="EMBL" id="GEL21535.1"/>
    </source>
</evidence>
<evidence type="ECO:0000256" key="3">
    <source>
        <dbReference type="ARBA" id="ARBA00023163"/>
    </source>
</evidence>
<evidence type="ECO:0000256" key="2">
    <source>
        <dbReference type="ARBA" id="ARBA00023125"/>
    </source>
</evidence>
<keyword evidence="2 4" id="KW-0238">DNA-binding</keyword>
<feature type="domain" description="HTH tetR-type" evidence="5">
    <location>
        <begin position="16"/>
        <end position="76"/>
    </location>
</feature>
<protein>
    <submittedName>
        <fullName evidence="6">TetR family transcriptional regulator</fullName>
    </submittedName>
</protein>
<feature type="DNA-binding region" description="H-T-H motif" evidence="4">
    <location>
        <begin position="39"/>
        <end position="58"/>
    </location>
</feature>
<evidence type="ECO:0000256" key="1">
    <source>
        <dbReference type="ARBA" id="ARBA00023015"/>
    </source>
</evidence>